<feature type="region of interest" description="Disordered" evidence="9">
    <location>
        <begin position="327"/>
        <end position="386"/>
    </location>
</feature>
<keyword evidence="5" id="KW-0678">Repressor</keyword>
<keyword evidence="11" id="KW-1185">Reference proteome</keyword>
<feature type="region of interest" description="Disordered" evidence="9">
    <location>
        <begin position="98"/>
        <end position="139"/>
    </location>
</feature>
<protein>
    <submittedName>
        <fullName evidence="10">Uncharacterized protein</fullName>
    </submittedName>
</protein>
<proteinExistence type="inferred from homology"/>
<evidence type="ECO:0000256" key="2">
    <source>
        <dbReference type="ARBA" id="ARBA00004496"/>
    </source>
</evidence>
<dbReference type="EMBL" id="JBFMKM010000010">
    <property type="protein sequence ID" value="KAL1303128.1"/>
    <property type="molecule type" value="Genomic_DNA"/>
</dbReference>
<feature type="compositionally biased region" description="Polar residues" evidence="9">
    <location>
        <begin position="210"/>
        <end position="221"/>
    </location>
</feature>
<dbReference type="Pfam" id="PF08528">
    <property type="entry name" value="Whi5"/>
    <property type="match status" value="1"/>
</dbReference>
<feature type="region of interest" description="Disordered" evidence="9">
    <location>
        <begin position="265"/>
        <end position="293"/>
    </location>
</feature>
<keyword evidence="4" id="KW-0963">Cytoplasm</keyword>
<comment type="caution">
    <text evidence="10">The sequence shown here is derived from an EMBL/GenBank/DDBJ whole genome shotgun (WGS) entry which is preliminary data.</text>
</comment>
<gene>
    <name evidence="10" type="ORF">AAFC00_006561</name>
</gene>
<feature type="compositionally biased region" description="Low complexity" evidence="9">
    <location>
        <begin position="283"/>
        <end position="293"/>
    </location>
</feature>
<accession>A0ABR3PB14</accession>
<dbReference type="PANTHER" id="PTHR40468:SF1">
    <property type="entry name" value="TOPOISOMERASE I DAMAGE AFFECTED PROTEIN 11"/>
    <property type="match status" value="1"/>
</dbReference>
<evidence type="ECO:0000256" key="1">
    <source>
        <dbReference type="ARBA" id="ARBA00004123"/>
    </source>
</evidence>
<evidence type="ECO:0000256" key="4">
    <source>
        <dbReference type="ARBA" id="ARBA00022490"/>
    </source>
</evidence>
<evidence type="ECO:0000313" key="11">
    <source>
        <dbReference type="Proteomes" id="UP001562354"/>
    </source>
</evidence>
<evidence type="ECO:0000256" key="3">
    <source>
        <dbReference type="ARBA" id="ARBA00006922"/>
    </source>
</evidence>
<keyword evidence="6" id="KW-0805">Transcription regulation</keyword>
<dbReference type="RefSeq" id="XP_069199403.1">
    <property type="nucleotide sequence ID" value="XM_069346534.1"/>
</dbReference>
<comment type="similarity">
    <text evidence="3">Belongs to the WHI5/NRM1 family.</text>
</comment>
<evidence type="ECO:0000256" key="6">
    <source>
        <dbReference type="ARBA" id="ARBA00023015"/>
    </source>
</evidence>
<keyword evidence="8" id="KW-0539">Nucleus</keyword>
<keyword evidence="7" id="KW-0804">Transcription</keyword>
<dbReference type="PANTHER" id="PTHR40468">
    <property type="entry name" value="YALI0A15257P"/>
    <property type="match status" value="1"/>
</dbReference>
<dbReference type="InterPro" id="IPR013734">
    <property type="entry name" value="TF_Nrm1/Whi5"/>
</dbReference>
<evidence type="ECO:0000313" key="10">
    <source>
        <dbReference type="EMBL" id="KAL1303128.1"/>
    </source>
</evidence>
<evidence type="ECO:0000256" key="7">
    <source>
        <dbReference type="ARBA" id="ARBA00023163"/>
    </source>
</evidence>
<evidence type="ECO:0000256" key="5">
    <source>
        <dbReference type="ARBA" id="ARBA00022491"/>
    </source>
</evidence>
<evidence type="ECO:0000256" key="9">
    <source>
        <dbReference type="SAM" id="MobiDB-lite"/>
    </source>
</evidence>
<dbReference type="Proteomes" id="UP001562354">
    <property type="component" value="Unassembled WGS sequence"/>
</dbReference>
<reference evidence="10 11" key="1">
    <citation type="submission" date="2024-07" db="EMBL/GenBank/DDBJ databases">
        <title>Draft sequence of the Neodothiora populina.</title>
        <authorList>
            <person name="Drown D.D."/>
            <person name="Schuette U.S."/>
            <person name="Buechlein A.B."/>
            <person name="Rusch D.R."/>
            <person name="Winton L.W."/>
            <person name="Adams G.A."/>
        </authorList>
    </citation>
    <scope>NUCLEOTIDE SEQUENCE [LARGE SCALE GENOMIC DNA]</scope>
    <source>
        <strain evidence="10 11">CPC 39397</strain>
    </source>
</reference>
<sequence>MMDCESAGDDVASKVIRRIEVSKMTRALQNRLALANVKIKHGWENLSIDTIEPQIDQQLNKRKRPISSADSSLSEASSSVSSRFHSINGFVSSPITAPMFSDEVPRSGSNYSNKRPRVADYSRFPASSNQGGRKTRSAAVVQSWKRNHRLPESSPVYHTRHSHFNRSTHVSKLSFISEGTTIPDDALSPEQSEDDDADLPVLSFNVTAASFQQPPHPTNINSSPPQTPPRSRRNLDKSTHISWSRTPRTGDDGADLLMYLATSPTPANTGTAKTRIIPPSTPPSKTTPLPSSMMSTPGGTNGLFGFGFNTPSQNFNFSDFCNVTPSPAQGTWPKTPGTAKTPNAAREARRKLNFDSLLPPSSSPEVTRTSNARKTDLSMELGGVLR</sequence>
<feature type="region of interest" description="Disordered" evidence="9">
    <location>
        <begin position="210"/>
        <end position="252"/>
    </location>
</feature>
<name>A0ABR3PB14_9PEZI</name>
<dbReference type="GeneID" id="95980260"/>
<feature type="compositionally biased region" description="Polar residues" evidence="9">
    <location>
        <begin position="359"/>
        <end position="372"/>
    </location>
</feature>
<comment type="subcellular location">
    <subcellularLocation>
        <location evidence="2">Cytoplasm</location>
    </subcellularLocation>
    <subcellularLocation>
        <location evidence="1">Nucleus</location>
    </subcellularLocation>
</comment>
<evidence type="ECO:0000256" key="8">
    <source>
        <dbReference type="ARBA" id="ARBA00023242"/>
    </source>
</evidence>
<organism evidence="10 11">
    <name type="scientific">Neodothiora populina</name>
    <dbReference type="NCBI Taxonomy" id="2781224"/>
    <lineage>
        <taxon>Eukaryota</taxon>
        <taxon>Fungi</taxon>
        <taxon>Dikarya</taxon>
        <taxon>Ascomycota</taxon>
        <taxon>Pezizomycotina</taxon>
        <taxon>Dothideomycetes</taxon>
        <taxon>Dothideomycetidae</taxon>
        <taxon>Dothideales</taxon>
        <taxon>Dothioraceae</taxon>
        <taxon>Neodothiora</taxon>
    </lineage>
</organism>